<dbReference type="PANTHER" id="PTHR45855:SF24">
    <property type="entry name" value="HELIX-LOOP-HELIX DNA-BINDING DOMAIN CONTAINING PROTEIN, EXPRESSED"/>
    <property type="match status" value="1"/>
</dbReference>
<proteinExistence type="predicted"/>
<comment type="caution">
    <text evidence="8">The sequence shown here is derived from an EMBL/GenBank/DDBJ whole genome shotgun (WGS) entry which is preliminary data.</text>
</comment>
<dbReference type="PROSITE" id="PS50888">
    <property type="entry name" value="BHLH"/>
    <property type="match status" value="1"/>
</dbReference>
<dbReference type="AlphaFoldDB" id="A0A166FK42"/>
<reference evidence="8" key="1">
    <citation type="journal article" date="2016" name="Nat. Genet.">
        <title>A high-quality carrot genome assembly provides new insights into carotenoid accumulation and asterid genome evolution.</title>
        <authorList>
            <person name="Iorizzo M."/>
            <person name="Ellison S."/>
            <person name="Senalik D."/>
            <person name="Zeng P."/>
            <person name="Satapoomin P."/>
            <person name="Huang J."/>
            <person name="Bowman M."/>
            <person name="Iovene M."/>
            <person name="Sanseverino W."/>
            <person name="Cavagnaro P."/>
            <person name="Yildiz M."/>
            <person name="Macko-Podgorni A."/>
            <person name="Moranska E."/>
            <person name="Grzebelus E."/>
            <person name="Grzebelus D."/>
            <person name="Ashrafi H."/>
            <person name="Zheng Z."/>
            <person name="Cheng S."/>
            <person name="Spooner D."/>
            <person name="Van Deynze A."/>
            <person name="Simon P."/>
        </authorList>
    </citation>
    <scope>NUCLEOTIDE SEQUENCE [LARGE SCALE GENOMIC DNA]</scope>
    <source>
        <tissue evidence="8">Leaf</tissue>
    </source>
</reference>
<organism evidence="8">
    <name type="scientific">Daucus carota subsp. sativus</name>
    <name type="common">Carrot</name>
    <dbReference type="NCBI Taxonomy" id="79200"/>
    <lineage>
        <taxon>Eukaryota</taxon>
        <taxon>Viridiplantae</taxon>
        <taxon>Streptophyta</taxon>
        <taxon>Embryophyta</taxon>
        <taxon>Tracheophyta</taxon>
        <taxon>Spermatophyta</taxon>
        <taxon>Magnoliopsida</taxon>
        <taxon>eudicotyledons</taxon>
        <taxon>Gunneridae</taxon>
        <taxon>Pentapetalae</taxon>
        <taxon>asterids</taxon>
        <taxon>campanulids</taxon>
        <taxon>Apiales</taxon>
        <taxon>Apiaceae</taxon>
        <taxon>Apioideae</taxon>
        <taxon>Scandiceae</taxon>
        <taxon>Daucinae</taxon>
        <taxon>Daucus</taxon>
        <taxon>Daucus sect. Daucus</taxon>
    </lineage>
</organism>
<dbReference type="InterPro" id="IPR036638">
    <property type="entry name" value="HLH_DNA-bd_sf"/>
</dbReference>
<dbReference type="GO" id="GO:0003677">
    <property type="term" value="F:DNA binding"/>
    <property type="evidence" value="ECO:0007669"/>
    <property type="project" value="UniProtKB-KW"/>
</dbReference>
<sequence>MLTKIWPHPISKRVPTNMRFPPRKKRIKGVCNMDDERTQEASRDIGKDLELSPPQPQQKTSSWWVPQFNRVELAPLPDPCLVSASTQQADYLVDAPTKHMLSANTSLDPLSSGADCTRTDNLKRKEKCEYPSPHEDSDGICMEKKEESPSGKKLKIFRETHNLSERNRRAKISQQFQKLQKLIPPGNTASQASILDRTVTYIKSVKGLLQMLSTMSPENAEAIQQFYSSKFG</sequence>
<dbReference type="GO" id="GO:0046983">
    <property type="term" value="F:protein dimerization activity"/>
    <property type="evidence" value="ECO:0007669"/>
    <property type="project" value="InterPro"/>
</dbReference>
<keyword evidence="2" id="KW-0805">Transcription regulation</keyword>
<dbReference type="CDD" id="cd11393">
    <property type="entry name" value="bHLH_AtbHLH_like"/>
    <property type="match status" value="1"/>
</dbReference>
<dbReference type="GO" id="GO:0005634">
    <property type="term" value="C:nucleus"/>
    <property type="evidence" value="ECO:0007669"/>
    <property type="project" value="UniProtKB-SubCell"/>
</dbReference>
<feature type="domain" description="BHLH" evidence="7">
    <location>
        <begin position="156"/>
        <end position="205"/>
    </location>
</feature>
<evidence type="ECO:0000259" key="7">
    <source>
        <dbReference type="PROSITE" id="PS50888"/>
    </source>
</evidence>
<dbReference type="STRING" id="79200.A0A166FK42"/>
<dbReference type="Gramene" id="KZN07871">
    <property type="protein sequence ID" value="KZN07871"/>
    <property type="gene ID" value="DCAR_000540"/>
</dbReference>
<dbReference type="InterPro" id="IPR031066">
    <property type="entry name" value="bHLH_ALC-like_plant"/>
</dbReference>
<dbReference type="PANTHER" id="PTHR45855">
    <property type="entry name" value="TRANSCRIPTION FACTOR PIF1-RELATED"/>
    <property type="match status" value="1"/>
</dbReference>
<dbReference type="Gene3D" id="4.10.280.10">
    <property type="entry name" value="Helix-loop-helix DNA-binding domain"/>
    <property type="match status" value="1"/>
</dbReference>
<gene>
    <name evidence="8" type="ORF">DCAR_000540</name>
</gene>
<feature type="region of interest" description="Disordered" evidence="6">
    <location>
        <begin position="13"/>
        <end position="61"/>
    </location>
</feature>
<dbReference type="Pfam" id="PF00010">
    <property type="entry name" value="HLH"/>
    <property type="match status" value="1"/>
</dbReference>
<dbReference type="InterPro" id="IPR011598">
    <property type="entry name" value="bHLH_dom"/>
</dbReference>
<feature type="compositionally biased region" description="Basic and acidic residues" evidence="6">
    <location>
        <begin position="34"/>
        <end position="50"/>
    </location>
</feature>
<protein>
    <recommendedName>
        <fullName evidence="7">BHLH domain-containing protein</fullName>
    </recommendedName>
</protein>
<keyword evidence="4" id="KW-0804">Transcription</keyword>
<evidence type="ECO:0000256" key="3">
    <source>
        <dbReference type="ARBA" id="ARBA00023125"/>
    </source>
</evidence>
<evidence type="ECO:0000256" key="5">
    <source>
        <dbReference type="ARBA" id="ARBA00023242"/>
    </source>
</evidence>
<comment type="subcellular location">
    <subcellularLocation>
        <location evidence="1">Nucleus</location>
    </subcellularLocation>
</comment>
<keyword evidence="3" id="KW-0238">DNA-binding</keyword>
<name>A0A166FK42_DAUCS</name>
<keyword evidence="5" id="KW-0539">Nucleus</keyword>
<evidence type="ECO:0000256" key="4">
    <source>
        <dbReference type="ARBA" id="ARBA00023163"/>
    </source>
</evidence>
<dbReference type="SMART" id="SM00353">
    <property type="entry name" value="HLH"/>
    <property type="match status" value="1"/>
</dbReference>
<evidence type="ECO:0000313" key="8">
    <source>
        <dbReference type="EMBL" id="KZN07871.1"/>
    </source>
</evidence>
<evidence type="ECO:0000256" key="2">
    <source>
        <dbReference type="ARBA" id="ARBA00023015"/>
    </source>
</evidence>
<evidence type="ECO:0000256" key="1">
    <source>
        <dbReference type="ARBA" id="ARBA00004123"/>
    </source>
</evidence>
<accession>A0A166FK42</accession>
<evidence type="ECO:0000256" key="6">
    <source>
        <dbReference type="SAM" id="MobiDB-lite"/>
    </source>
</evidence>
<dbReference type="InterPro" id="IPR045239">
    <property type="entry name" value="bHLH95_bHLH"/>
</dbReference>
<dbReference type="EMBL" id="LNRQ01000001">
    <property type="protein sequence ID" value="KZN07871.1"/>
    <property type="molecule type" value="Genomic_DNA"/>
</dbReference>
<dbReference type="SUPFAM" id="SSF47459">
    <property type="entry name" value="HLH, helix-loop-helix DNA-binding domain"/>
    <property type="match status" value="1"/>
</dbReference>